<dbReference type="AlphaFoldDB" id="A0A7X4W9W4"/>
<dbReference type="CDD" id="cd00009">
    <property type="entry name" value="AAA"/>
    <property type="match status" value="1"/>
</dbReference>
<dbReference type="SUPFAM" id="SSF52540">
    <property type="entry name" value="P-loop containing nucleoside triphosphate hydrolases"/>
    <property type="match status" value="1"/>
</dbReference>
<feature type="domain" description="IstB-like ATP-binding" evidence="1">
    <location>
        <begin position="97"/>
        <end position="215"/>
    </location>
</feature>
<accession>A0A7X4W9W4</accession>
<keyword evidence="2" id="KW-0067">ATP-binding</keyword>
<dbReference type="PANTHER" id="PTHR30050:SF4">
    <property type="entry name" value="ATP-BINDING PROTEIN RV3427C IN INSERTION SEQUENCE-RELATED"/>
    <property type="match status" value="1"/>
</dbReference>
<protein>
    <submittedName>
        <fullName evidence="2">ATP-binding protein</fullName>
    </submittedName>
</protein>
<dbReference type="RefSeq" id="WP_161442488.1">
    <property type="nucleotide sequence ID" value="NZ_WXWW01000038.1"/>
</dbReference>
<dbReference type="GO" id="GO:0005524">
    <property type="term" value="F:ATP binding"/>
    <property type="evidence" value="ECO:0007669"/>
    <property type="project" value="UniProtKB-KW"/>
</dbReference>
<organism evidence="2 3">
    <name type="scientific">Photobacterium halotolerans</name>
    <dbReference type="NCBI Taxonomy" id="265726"/>
    <lineage>
        <taxon>Bacteria</taxon>
        <taxon>Pseudomonadati</taxon>
        <taxon>Pseudomonadota</taxon>
        <taxon>Gammaproteobacteria</taxon>
        <taxon>Vibrionales</taxon>
        <taxon>Vibrionaceae</taxon>
        <taxon>Photobacterium</taxon>
    </lineage>
</organism>
<evidence type="ECO:0000313" key="2">
    <source>
        <dbReference type="EMBL" id="NAW63975.1"/>
    </source>
</evidence>
<sequence>MNSFQRLQARVPAHIKPYTAEQMAAIRQQEAEKTASKIRNEHLAAVAAKAVGRSGIRKKHIHCRFENYYTHTQQQRQTFAEVRRWFDGFLSGKSGGFIFAGTSGTGKNHLACAMGNELLSRKRSVLVITVAELMSKFHEAYSTKNTTEAAIIRYLSGVHYLVIDEVGRQRMSVNEQVLLGRIIDGRYQNELPTGILTNLEQSDLIAVLGDASVDRIMEDGGAWLSFNWASFRRNKHMEKAA</sequence>
<dbReference type="InterPro" id="IPR002611">
    <property type="entry name" value="IstB_ATP-bd"/>
</dbReference>
<proteinExistence type="predicted"/>
<dbReference type="InterPro" id="IPR027417">
    <property type="entry name" value="P-loop_NTPase"/>
</dbReference>
<keyword evidence="2" id="KW-0547">Nucleotide-binding</keyword>
<evidence type="ECO:0000313" key="3">
    <source>
        <dbReference type="Proteomes" id="UP000465712"/>
    </source>
</evidence>
<comment type="caution">
    <text evidence="2">The sequence shown here is derived from an EMBL/GenBank/DDBJ whole genome shotgun (WGS) entry which is preliminary data.</text>
</comment>
<dbReference type="PANTHER" id="PTHR30050">
    <property type="entry name" value="CHROMOSOMAL REPLICATION INITIATOR PROTEIN DNAA"/>
    <property type="match status" value="1"/>
</dbReference>
<dbReference type="Proteomes" id="UP000465712">
    <property type="component" value="Unassembled WGS sequence"/>
</dbReference>
<dbReference type="Pfam" id="PF01695">
    <property type="entry name" value="IstB_IS21"/>
    <property type="match status" value="1"/>
</dbReference>
<gene>
    <name evidence="2" type="ORF">CAG72_01985</name>
</gene>
<name>A0A7X4W9W4_9GAMM</name>
<dbReference type="GO" id="GO:0006260">
    <property type="term" value="P:DNA replication"/>
    <property type="evidence" value="ECO:0007669"/>
    <property type="project" value="TreeGrafter"/>
</dbReference>
<dbReference type="Gene3D" id="3.40.50.300">
    <property type="entry name" value="P-loop containing nucleotide triphosphate hydrolases"/>
    <property type="match status" value="1"/>
</dbReference>
<dbReference type="EMBL" id="WXWW01000038">
    <property type="protein sequence ID" value="NAW63975.1"/>
    <property type="molecule type" value="Genomic_DNA"/>
</dbReference>
<reference evidence="2 3" key="1">
    <citation type="submission" date="2017-05" db="EMBL/GenBank/DDBJ databases">
        <title>High clonality and local adaptation shapes Vibrionaceae linages within an endangered oasis.</title>
        <authorList>
            <person name="Vazquez-Rosas-Landa M."/>
        </authorList>
    </citation>
    <scope>NUCLEOTIDE SEQUENCE [LARGE SCALE GENOMIC DNA]</scope>
    <source>
        <strain evidence="2 3">P46_P4S1P180</strain>
    </source>
</reference>
<evidence type="ECO:0000259" key="1">
    <source>
        <dbReference type="Pfam" id="PF01695"/>
    </source>
</evidence>